<evidence type="ECO:0000313" key="1">
    <source>
        <dbReference type="EMBL" id="GAI45937.1"/>
    </source>
</evidence>
<comment type="caution">
    <text evidence="1">The sequence shown here is derived from an EMBL/GenBank/DDBJ whole genome shotgun (WGS) entry which is preliminary data.</text>
</comment>
<gene>
    <name evidence="1" type="ORF">S06H3_43469</name>
</gene>
<name>X1NPG1_9ZZZZ</name>
<reference evidence="1" key="1">
    <citation type="journal article" date="2014" name="Front. Microbiol.">
        <title>High frequency of phylogenetically diverse reductive dehalogenase-homologous genes in deep subseafloor sedimentary metagenomes.</title>
        <authorList>
            <person name="Kawai M."/>
            <person name="Futagami T."/>
            <person name="Toyoda A."/>
            <person name="Takaki Y."/>
            <person name="Nishi S."/>
            <person name="Hori S."/>
            <person name="Arai W."/>
            <person name="Tsubouchi T."/>
            <person name="Morono Y."/>
            <person name="Uchiyama I."/>
            <person name="Ito T."/>
            <person name="Fujiyama A."/>
            <person name="Inagaki F."/>
            <person name="Takami H."/>
        </authorList>
    </citation>
    <scope>NUCLEOTIDE SEQUENCE</scope>
    <source>
        <strain evidence="1">Expedition CK06-06</strain>
    </source>
</reference>
<accession>X1NPG1</accession>
<sequence length="53" mass="6256">LAFPRRISQTAQLRDLKIRILNITLIIEKNLYLAMSFKPGYRVNTNLFHFIPP</sequence>
<feature type="non-terminal residue" evidence="1">
    <location>
        <position position="1"/>
    </location>
</feature>
<dbReference type="AlphaFoldDB" id="X1NPG1"/>
<organism evidence="1">
    <name type="scientific">marine sediment metagenome</name>
    <dbReference type="NCBI Taxonomy" id="412755"/>
    <lineage>
        <taxon>unclassified sequences</taxon>
        <taxon>metagenomes</taxon>
        <taxon>ecological metagenomes</taxon>
    </lineage>
</organism>
<proteinExistence type="predicted"/>
<protein>
    <submittedName>
        <fullName evidence="1">Uncharacterized protein</fullName>
    </submittedName>
</protein>
<dbReference type="EMBL" id="BARV01026967">
    <property type="protein sequence ID" value="GAI45937.1"/>
    <property type="molecule type" value="Genomic_DNA"/>
</dbReference>